<evidence type="ECO:0000256" key="2">
    <source>
        <dbReference type="ARBA" id="ARBA00007695"/>
    </source>
</evidence>
<protein>
    <recommendedName>
        <fullName evidence="3">ER membrane protein complex subunit 10</fullName>
    </recommendedName>
</protein>
<proteinExistence type="inferred from homology"/>
<keyword evidence="7 10" id="KW-1133">Transmembrane helix</keyword>
<evidence type="ECO:0000256" key="9">
    <source>
        <dbReference type="SAM" id="MobiDB-lite"/>
    </source>
</evidence>
<evidence type="ECO:0000313" key="12">
    <source>
        <dbReference type="EMBL" id="KAK3893837.1"/>
    </source>
</evidence>
<comment type="caution">
    <text evidence="12">The sequence shown here is derived from an EMBL/GenBank/DDBJ whole genome shotgun (WGS) entry which is preliminary data.</text>
</comment>
<keyword evidence="4 10" id="KW-0812">Transmembrane</keyword>
<feature type="region of interest" description="Disordered" evidence="9">
    <location>
        <begin position="153"/>
        <end position="179"/>
    </location>
</feature>
<name>A0AAE1GL62_PETCI</name>
<evidence type="ECO:0000256" key="7">
    <source>
        <dbReference type="ARBA" id="ARBA00022989"/>
    </source>
</evidence>
<dbReference type="AlphaFoldDB" id="A0AAE1GL62"/>
<dbReference type="EMBL" id="JAWQEG010000169">
    <property type="protein sequence ID" value="KAK3893837.1"/>
    <property type="molecule type" value="Genomic_DNA"/>
</dbReference>
<dbReference type="PANTHER" id="PTHR21397">
    <property type="entry name" value="CHROMATIN COMPLEXES SUBUNIT BAP18-RELATED"/>
    <property type="match status" value="1"/>
</dbReference>
<feature type="transmembrane region" description="Helical" evidence="10">
    <location>
        <begin position="227"/>
        <end position="244"/>
    </location>
</feature>
<evidence type="ECO:0000256" key="6">
    <source>
        <dbReference type="ARBA" id="ARBA00022824"/>
    </source>
</evidence>
<dbReference type="Pfam" id="PF21203">
    <property type="entry name" value="ECM10"/>
    <property type="match status" value="1"/>
</dbReference>
<evidence type="ECO:0000313" key="13">
    <source>
        <dbReference type="Proteomes" id="UP001286313"/>
    </source>
</evidence>
<sequence>MVLQATNLSCLMVFFLAFTASLAFQEDEFLDGQLTLVIEDALEGGPDPIFTQRSTIQVRSVKSGNAVVTHTRPWTTDLNQKLKKLVEADDLYRIRVYQKGSEEKGYVSTFTKACQVFESRLSETLSLMVDSSGTSVVGVWLITPVCVCDGEENGGESDNVGGSSNGGGGGGEIITSPSSSLQHNTTVIIRSPIPSPVPDTATYIEKLEAMKNEKAEGKDNRSFLAKYWMYIVPLVLIMVVFGGGQDGGR</sequence>
<feature type="compositionally biased region" description="Gly residues" evidence="9">
    <location>
        <begin position="163"/>
        <end position="172"/>
    </location>
</feature>
<keyword evidence="6" id="KW-0256">Endoplasmic reticulum</keyword>
<keyword evidence="5 11" id="KW-0732">Signal</keyword>
<comment type="similarity">
    <text evidence="2">Belongs to the EMC10 family.</text>
</comment>
<dbReference type="GO" id="GO:0072546">
    <property type="term" value="C:EMC complex"/>
    <property type="evidence" value="ECO:0007669"/>
    <property type="project" value="TreeGrafter"/>
</dbReference>
<evidence type="ECO:0000256" key="8">
    <source>
        <dbReference type="ARBA" id="ARBA00023136"/>
    </source>
</evidence>
<organism evidence="12 13">
    <name type="scientific">Petrolisthes cinctipes</name>
    <name type="common">Flat porcelain crab</name>
    <dbReference type="NCBI Taxonomy" id="88211"/>
    <lineage>
        <taxon>Eukaryota</taxon>
        <taxon>Metazoa</taxon>
        <taxon>Ecdysozoa</taxon>
        <taxon>Arthropoda</taxon>
        <taxon>Crustacea</taxon>
        <taxon>Multicrustacea</taxon>
        <taxon>Malacostraca</taxon>
        <taxon>Eumalacostraca</taxon>
        <taxon>Eucarida</taxon>
        <taxon>Decapoda</taxon>
        <taxon>Pleocyemata</taxon>
        <taxon>Anomura</taxon>
        <taxon>Galatheoidea</taxon>
        <taxon>Porcellanidae</taxon>
        <taxon>Petrolisthes</taxon>
    </lineage>
</organism>
<reference evidence="12" key="1">
    <citation type="submission" date="2023-10" db="EMBL/GenBank/DDBJ databases">
        <title>Genome assemblies of two species of porcelain crab, Petrolisthes cinctipes and Petrolisthes manimaculis (Anomura: Porcellanidae).</title>
        <authorList>
            <person name="Angst P."/>
        </authorList>
    </citation>
    <scope>NUCLEOTIDE SEQUENCE</scope>
    <source>
        <strain evidence="12">PB745_01</strain>
        <tissue evidence="12">Gill</tissue>
    </source>
</reference>
<comment type="subcellular location">
    <subcellularLocation>
        <location evidence="1">Endoplasmic reticulum membrane</location>
        <topology evidence="1">Single-pass type I membrane protein</topology>
    </subcellularLocation>
</comment>
<evidence type="ECO:0000256" key="3">
    <source>
        <dbReference type="ARBA" id="ARBA00020105"/>
    </source>
</evidence>
<feature type="chain" id="PRO_5042239559" description="ER membrane protein complex subunit 10" evidence="11">
    <location>
        <begin position="24"/>
        <end position="249"/>
    </location>
</feature>
<dbReference type="Proteomes" id="UP001286313">
    <property type="component" value="Unassembled WGS sequence"/>
</dbReference>
<evidence type="ECO:0000256" key="4">
    <source>
        <dbReference type="ARBA" id="ARBA00022692"/>
    </source>
</evidence>
<evidence type="ECO:0000256" key="11">
    <source>
        <dbReference type="SAM" id="SignalP"/>
    </source>
</evidence>
<accession>A0AAE1GL62</accession>
<evidence type="ECO:0000256" key="10">
    <source>
        <dbReference type="SAM" id="Phobius"/>
    </source>
</evidence>
<feature type="signal peptide" evidence="11">
    <location>
        <begin position="1"/>
        <end position="23"/>
    </location>
</feature>
<keyword evidence="13" id="KW-1185">Reference proteome</keyword>
<evidence type="ECO:0000256" key="1">
    <source>
        <dbReference type="ARBA" id="ARBA00004115"/>
    </source>
</evidence>
<dbReference type="PANTHER" id="PTHR21397:SF4">
    <property type="entry name" value="ER MEMBRANE PROTEIN COMPLEX SUBUNIT 10"/>
    <property type="match status" value="1"/>
</dbReference>
<gene>
    <name evidence="12" type="ORF">Pcinc_002372</name>
</gene>
<evidence type="ECO:0000256" key="5">
    <source>
        <dbReference type="ARBA" id="ARBA00022729"/>
    </source>
</evidence>
<dbReference type="CDD" id="cd22209">
    <property type="entry name" value="EMC10"/>
    <property type="match status" value="1"/>
</dbReference>
<keyword evidence="8 10" id="KW-0472">Membrane</keyword>